<evidence type="ECO:0000256" key="1">
    <source>
        <dbReference type="SAM" id="MobiDB-lite"/>
    </source>
</evidence>
<name>A0A8I6THW7_CIMLE</name>
<dbReference type="EnsemblMetazoa" id="XM_014406469.2">
    <property type="protein sequence ID" value="XP_014261955.1"/>
    <property type="gene ID" value="LOC106674035"/>
</dbReference>
<dbReference type="GO" id="GO:0031085">
    <property type="term" value="C:BLOC-3 complex"/>
    <property type="evidence" value="ECO:0007669"/>
    <property type="project" value="TreeGrafter"/>
</dbReference>
<feature type="domain" description="CCZ1/INTU/HSP4 first Longin" evidence="2">
    <location>
        <begin position="7"/>
        <end position="109"/>
    </location>
</feature>
<evidence type="ECO:0000313" key="4">
    <source>
        <dbReference type="Proteomes" id="UP000494040"/>
    </source>
</evidence>
<dbReference type="RefSeq" id="XP_014261955.1">
    <property type="nucleotide sequence ID" value="XM_014406469.2"/>
</dbReference>
<dbReference type="GO" id="GO:0005085">
    <property type="term" value="F:guanyl-nucleotide exchange factor activity"/>
    <property type="evidence" value="ECO:0007669"/>
    <property type="project" value="TreeGrafter"/>
</dbReference>
<accession>A0A8I6THW7</accession>
<dbReference type="KEGG" id="clec:106674035"/>
<dbReference type="GO" id="GO:0031267">
    <property type="term" value="F:small GTPase binding"/>
    <property type="evidence" value="ECO:0007669"/>
    <property type="project" value="TreeGrafter"/>
</dbReference>
<protein>
    <recommendedName>
        <fullName evidence="2">CCZ1/INTU/HSP4 first Longin domain-containing protein</fullName>
    </recommendedName>
</protein>
<evidence type="ECO:0000313" key="3">
    <source>
        <dbReference type="EnsemblMetazoa" id="XP_014261955.1"/>
    </source>
</evidence>
<dbReference type="InterPro" id="IPR043987">
    <property type="entry name" value="CCZ1/INTU/HSP4_longin_1"/>
</dbReference>
<dbReference type="GO" id="GO:0006605">
    <property type="term" value="P:protein targeting"/>
    <property type="evidence" value="ECO:0007669"/>
    <property type="project" value="TreeGrafter"/>
</dbReference>
<evidence type="ECO:0000259" key="2">
    <source>
        <dbReference type="Pfam" id="PF19031"/>
    </source>
</evidence>
<dbReference type="GO" id="GO:0016192">
    <property type="term" value="P:vesicle-mediated transport"/>
    <property type="evidence" value="ECO:0007669"/>
    <property type="project" value="InterPro"/>
</dbReference>
<dbReference type="GO" id="GO:0031410">
    <property type="term" value="C:cytoplasmic vesicle"/>
    <property type="evidence" value="ECO:0007669"/>
    <property type="project" value="TreeGrafter"/>
</dbReference>
<dbReference type="CTD" id="89781"/>
<keyword evidence="4" id="KW-1185">Reference proteome</keyword>
<dbReference type="GO" id="GO:0005765">
    <property type="term" value="C:lysosomal membrane"/>
    <property type="evidence" value="ECO:0007669"/>
    <property type="project" value="TreeGrafter"/>
</dbReference>
<dbReference type="OrthoDB" id="16754at2759"/>
<dbReference type="AlphaFoldDB" id="A0A8I6THW7"/>
<dbReference type="Proteomes" id="UP000494040">
    <property type="component" value="Unassembled WGS sequence"/>
</dbReference>
<reference evidence="3" key="1">
    <citation type="submission" date="2022-01" db="UniProtKB">
        <authorList>
            <consortium name="EnsemblMetazoa"/>
        </authorList>
    </citation>
    <scope>IDENTIFICATION</scope>
</reference>
<organism evidence="3 4">
    <name type="scientific">Cimex lectularius</name>
    <name type="common">Bed bug</name>
    <name type="synonym">Acanthia lectularia</name>
    <dbReference type="NCBI Taxonomy" id="79782"/>
    <lineage>
        <taxon>Eukaryota</taxon>
        <taxon>Metazoa</taxon>
        <taxon>Ecdysozoa</taxon>
        <taxon>Arthropoda</taxon>
        <taxon>Hexapoda</taxon>
        <taxon>Insecta</taxon>
        <taxon>Pterygota</taxon>
        <taxon>Neoptera</taxon>
        <taxon>Paraneoptera</taxon>
        <taxon>Hemiptera</taxon>
        <taxon>Heteroptera</taxon>
        <taxon>Panheteroptera</taxon>
        <taxon>Cimicomorpha</taxon>
        <taxon>Cimicidae</taxon>
        <taxon>Cimex</taxon>
    </lineage>
</organism>
<dbReference type="InterPro" id="IPR026091">
    <property type="entry name" value="HPS4"/>
</dbReference>
<dbReference type="PANTHER" id="PTHR14407">
    <property type="entry name" value="HERMANSKY-PUDLAK SYNDROME 4 PROTEIN LIGHT-EAR PROTEIN-RELATED"/>
    <property type="match status" value="1"/>
</dbReference>
<sequence length="702" mass="79429">MTKELLLIFLYDFELCKTESDDPLDAIVYFYPTWVNSEQRHYLCSQLMGVTQFFSEVFSVPSIISLQSGKFTVRKMGHYALCVGTDRNIPDMVLKTRSDILYKLLRLFHYDIDALQATLSEEDDCLTDRFSQLLQVYLPILQFATNTFGNIPTLKIPKSATTLYLEACQALQSFQSIEGVLGGTLLYQNKVVATQLNHSLTKQLVVTDPYRIKLPAQNLETPFHLPLGVQLLVIYVEASEVRRLREEVREFHTGLKEIKNWRKENGNSKSGKVTKDGIGMKRDMSRIFTSVPEEPYESDSSEIPELVKDAVKARQLARMEAIRPSNFIITNPPPEKHSQTTDDIVKNIALSVRYYSFGLPSLKPKWCDSPVESKMTNMRPYYNTICDPNYPLFKSNGLPVSYPFRNSRITHHYENLKESESVKKNRARPRSIALKTAEPNDKPPKPTQKAKRLFSLPLKTNTDSNPLIAPQGVPLTPLMAKLSLLAQEEINLETPISSKPKMLKTPSMVKTPAFELASSSLASGQDKNEDKPSEGDDELVQMILYVFGHNNTSVLLLIDNEVATNPEHIHTLWEKSIHNLKKVEERLHKCLDHLPISSSGEYSYAVVDPSWGPIERGGAYQPHQLELLTTLHFTLSQHPNITNILVRGEDTVSYGYQCGQTQVFYQQNCNTISGVPTPADPMGILPTKAKRTLERDHGIVLL</sequence>
<proteinExistence type="predicted"/>
<dbReference type="Pfam" id="PF19031">
    <property type="entry name" value="Intu_longin_1"/>
    <property type="match status" value="1"/>
</dbReference>
<dbReference type="PANTHER" id="PTHR14407:SF9">
    <property type="entry name" value="BLOC-3 COMPLEX MEMBER HPS4"/>
    <property type="match status" value="1"/>
</dbReference>
<dbReference type="OMA" id="FCSRETT"/>
<feature type="region of interest" description="Disordered" evidence="1">
    <location>
        <begin position="418"/>
        <end position="449"/>
    </location>
</feature>
<dbReference type="GeneID" id="106674035"/>